<name>A0A5K7ZET0_9BACT</name>
<dbReference type="Proteomes" id="UP000425960">
    <property type="component" value="Chromosome"/>
</dbReference>
<dbReference type="Pfam" id="PF13489">
    <property type="entry name" value="Methyltransf_23"/>
    <property type="match status" value="1"/>
</dbReference>
<dbReference type="Gene3D" id="3.40.50.150">
    <property type="entry name" value="Vaccinia Virus protein VP39"/>
    <property type="match status" value="1"/>
</dbReference>
<dbReference type="AlphaFoldDB" id="A0A5K7ZET0"/>
<proteinExistence type="predicted"/>
<dbReference type="SUPFAM" id="SSF53335">
    <property type="entry name" value="S-adenosyl-L-methionine-dependent methyltransferases"/>
    <property type="match status" value="1"/>
</dbReference>
<protein>
    <recommendedName>
        <fullName evidence="3">SAM-dependent methyltransferase</fullName>
    </recommendedName>
</protein>
<dbReference type="InterPro" id="IPR029063">
    <property type="entry name" value="SAM-dependent_MTases_sf"/>
</dbReference>
<evidence type="ECO:0000313" key="1">
    <source>
        <dbReference type="EMBL" id="BBO79774.1"/>
    </source>
</evidence>
<accession>A0A5K7ZET0</accession>
<dbReference type="KEGG" id="dov:DSCO28_03400"/>
<reference evidence="1 2" key="1">
    <citation type="submission" date="2019-11" db="EMBL/GenBank/DDBJ databases">
        <title>Comparative genomics of hydrocarbon-degrading Desulfosarcina strains.</title>
        <authorList>
            <person name="Watanabe M."/>
            <person name="Kojima H."/>
            <person name="Fukui M."/>
        </authorList>
    </citation>
    <scope>NUCLEOTIDE SEQUENCE [LARGE SCALE GENOMIC DNA]</scope>
    <source>
        <strain evidence="1 2">28bB2T</strain>
    </source>
</reference>
<evidence type="ECO:0000313" key="2">
    <source>
        <dbReference type="Proteomes" id="UP000425960"/>
    </source>
</evidence>
<evidence type="ECO:0008006" key="3">
    <source>
        <dbReference type="Google" id="ProtNLM"/>
    </source>
</evidence>
<organism evidence="1 2">
    <name type="scientific">Desulfosarcina ovata subsp. sediminis</name>
    <dbReference type="NCBI Taxonomy" id="885957"/>
    <lineage>
        <taxon>Bacteria</taxon>
        <taxon>Pseudomonadati</taxon>
        <taxon>Thermodesulfobacteriota</taxon>
        <taxon>Desulfobacteria</taxon>
        <taxon>Desulfobacterales</taxon>
        <taxon>Desulfosarcinaceae</taxon>
        <taxon>Desulfosarcina</taxon>
    </lineage>
</organism>
<dbReference type="EMBL" id="AP021876">
    <property type="protein sequence ID" value="BBO79774.1"/>
    <property type="molecule type" value="Genomic_DNA"/>
</dbReference>
<gene>
    <name evidence="1" type="ORF">DSCO28_03400</name>
</gene>
<sequence>MLDNMPCQICGDIAKPLDVVDFNKCCEERRGLFLRFSGIAVYYYFCSQCGFCFAPDFRKWSDVEFSKYIYNQDYVQVDPDYVEARPKSNAALLVHHFKAHKDRIRHLDFGSGSGLLSRILQTLNWKSNSYDPFAHNTNQINGSDKFNLITAYEVFEHVSDVNGLMAQLFEFMEPGGMILVSTLLSDGYIFPHQRLAWWYASPRNGHISLFSKNSLEVLSKNHGFSIKSVSPGLHVLYREKMPDWGMRLFS</sequence>